<feature type="compositionally biased region" description="Polar residues" evidence="8">
    <location>
        <begin position="242"/>
        <end position="259"/>
    </location>
</feature>
<dbReference type="GeneTree" id="ENSGT00940000157015"/>
<feature type="region of interest" description="Disordered" evidence="8">
    <location>
        <begin position="238"/>
        <end position="259"/>
    </location>
</feature>
<proteinExistence type="inferred from homology"/>
<feature type="transmembrane region" description="Helical" evidence="9">
    <location>
        <begin position="21"/>
        <end position="46"/>
    </location>
</feature>
<dbReference type="Ensembl" id="ENSMMDT00005041999.1">
    <property type="protein sequence ID" value="ENSMMDP00005041161.1"/>
    <property type="gene ID" value="ENSMMDG00005019032.1"/>
</dbReference>
<gene>
    <name evidence="10" type="primary">AQP1</name>
    <name evidence="10" type="synonym">LOC115375589</name>
</gene>
<dbReference type="NCBIfam" id="TIGR00861">
    <property type="entry name" value="MIP"/>
    <property type="match status" value="1"/>
</dbReference>
<accession>A0A668A843</accession>
<evidence type="ECO:0000256" key="8">
    <source>
        <dbReference type="SAM" id="MobiDB-lite"/>
    </source>
</evidence>
<dbReference type="InterPro" id="IPR022357">
    <property type="entry name" value="MIP_CS"/>
</dbReference>
<comment type="similarity">
    <text evidence="2 7">Belongs to the MIP/aquaporin (TC 1.A.8) family.</text>
</comment>
<protein>
    <submittedName>
        <fullName evidence="10">Aquaporin 1a (Colton blood group), tandem duplicate 2</fullName>
    </submittedName>
</protein>
<dbReference type="InterPro" id="IPR034294">
    <property type="entry name" value="Aquaporin_transptr"/>
</dbReference>
<organism evidence="10 11">
    <name type="scientific">Myripristis murdjan</name>
    <name type="common">pinecone soldierfish</name>
    <dbReference type="NCBI Taxonomy" id="586833"/>
    <lineage>
        <taxon>Eukaryota</taxon>
        <taxon>Metazoa</taxon>
        <taxon>Chordata</taxon>
        <taxon>Craniata</taxon>
        <taxon>Vertebrata</taxon>
        <taxon>Euteleostomi</taxon>
        <taxon>Actinopterygii</taxon>
        <taxon>Neopterygii</taxon>
        <taxon>Teleostei</taxon>
        <taxon>Neoteleostei</taxon>
        <taxon>Acanthomorphata</taxon>
        <taxon>Holocentriformes</taxon>
        <taxon>Holocentridae</taxon>
        <taxon>Myripristis</taxon>
    </lineage>
</organism>
<dbReference type="GO" id="GO:0006972">
    <property type="term" value="P:hyperosmotic response"/>
    <property type="evidence" value="ECO:0007669"/>
    <property type="project" value="TreeGrafter"/>
</dbReference>
<feature type="transmembrane region" description="Helical" evidence="9">
    <location>
        <begin position="58"/>
        <end position="81"/>
    </location>
</feature>
<comment type="subcellular location">
    <subcellularLocation>
        <location evidence="1">Membrane</location>
        <topology evidence="1">Multi-pass membrane protein</topology>
    </subcellularLocation>
</comment>
<reference evidence="10" key="3">
    <citation type="submission" date="2025-09" db="UniProtKB">
        <authorList>
            <consortium name="Ensembl"/>
        </authorList>
    </citation>
    <scope>IDENTIFICATION</scope>
</reference>
<feature type="transmembrane region" description="Helical" evidence="9">
    <location>
        <begin position="102"/>
        <end position="123"/>
    </location>
</feature>
<name>A0A668A843_9TELE</name>
<feature type="transmembrane region" description="Helical" evidence="9">
    <location>
        <begin position="143"/>
        <end position="162"/>
    </location>
</feature>
<keyword evidence="6 9" id="KW-0472">Membrane</keyword>
<evidence type="ECO:0000256" key="6">
    <source>
        <dbReference type="ARBA" id="ARBA00023136"/>
    </source>
</evidence>
<sequence length="299" mass="32085">EREREREREKGKSIMSEIKTWAFWRAVLAELLGMTIFVFTGLSAAIGNPHNSNPDQEVKVAFAFGLAIATLAQCLGHISGAHLNPAITMGFLVTCQMSVLRALFYIIAQMLGAMAGSGIVYGIRPENTDSLGVNKLHGISPGQGFAVEFLLTLQLVLCVISVTDNRRDVSGFAPLAIGLSVGLGHLAGISYTGCGINPARSFGPALIQESFDDHWVCRVSVGSLLRVSGLCAGHRHPGTEFGSRQRSPPQPCSQLGSNGQLPDQPTQVCLLRPGSDAWCGCSQCHRVCSQAQEHYRPRG</sequence>
<dbReference type="PANTHER" id="PTHR19139">
    <property type="entry name" value="AQUAPORIN TRANSPORTER"/>
    <property type="match status" value="1"/>
</dbReference>
<dbReference type="Gene3D" id="1.20.1080.10">
    <property type="entry name" value="Glycerol uptake facilitator protein"/>
    <property type="match status" value="1"/>
</dbReference>
<dbReference type="GO" id="GO:0015250">
    <property type="term" value="F:water channel activity"/>
    <property type="evidence" value="ECO:0007669"/>
    <property type="project" value="TreeGrafter"/>
</dbReference>
<dbReference type="PROSITE" id="PS00221">
    <property type="entry name" value="MIP"/>
    <property type="match status" value="1"/>
</dbReference>
<dbReference type="GO" id="GO:0035379">
    <property type="term" value="F:carbon dioxide transmembrane transporter activity"/>
    <property type="evidence" value="ECO:0007669"/>
    <property type="project" value="TreeGrafter"/>
</dbReference>
<dbReference type="SUPFAM" id="SSF81338">
    <property type="entry name" value="Aquaporin-like"/>
    <property type="match status" value="1"/>
</dbReference>
<dbReference type="InterPro" id="IPR023271">
    <property type="entry name" value="Aquaporin-like"/>
</dbReference>
<evidence type="ECO:0000256" key="1">
    <source>
        <dbReference type="ARBA" id="ARBA00004141"/>
    </source>
</evidence>
<evidence type="ECO:0000256" key="5">
    <source>
        <dbReference type="ARBA" id="ARBA00022989"/>
    </source>
</evidence>
<reference evidence="10" key="1">
    <citation type="submission" date="2019-06" db="EMBL/GenBank/DDBJ databases">
        <authorList>
            <consortium name="Wellcome Sanger Institute Data Sharing"/>
        </authorList>
    </citation>
    <scope>NUCLEOTIDE SEQUENCE [LARGE SCALE GENOMIC DNA]</scope>
</reference>
<dbReference type="Pfam" id="PF00230">
    <property type="entry name" value="MIP"/>
    <property type="match status" value="1"/>
</dbReference>
<evidence type="ECO:0000256" key="4">
    <source>
        <dbReference type="ARBA" id="ARBA00022692"/>
    </source>
</evidence>
<keyword evidence="11" id="KW-1185">Reference proteome</keyword>
<evidence type="ECO:0000256" key="9">
    <source>
        <dbReference type="SAM" id="Phobius"/>
    </source>
</evidence>
<dbReference type="PRINTS" id="PR00783">
    <property type="entry name" value="MINTRINSICP"/>
</dbReference>
<keyword evidence="4 7" id="KW-0812">Transmembrane</keyword>
<dbReference type="GO" id="GO:0016020">
    <property type="term" value="C:membrane"/>
    <property type="evidence" value="ECO:0007669"/>
    <property type="project" value="UniProtKB-SubCell"/>
</dbReference>
<evidence type="ECO:0000256" key="3">
    <source>
        <dbReference type="ARBA" id="ARBA00022448"/>
    </source>
</evidence>
<dbReference type="CDD" id="cd00333">
    <property type="entry name" value="MIP"/>
    <property type="match status" value="1"/>
</dbReference>
<dbReference type="Proteomes" id="UP000472263">
    <property type="component" value="Chromosome 17"/>
</dbReference>
<dbReference type="GO" id="GO:0015168">
    <property type="term" value="F:glycerol transmembrane transporter activity"/>
    <property type="evidence" value="ECO:0007669"/>
    <property type="project" value="TreeGrafter"/>
</dbReference>
<feature type="transmembrane region" description="Helical" evidence="9">
    <location>
        <begin position="169"/>
        <end position="191"/>
    </location>
</feature>
<evidence type="ECO:0000313" key="10">
    <source>
        <dbReference type="Ensembl" id="ENSMMDP00005041161.1"/>
    </source>
</evidence>
<dbReference type="GO" id="GO:0003097">
    <property type="term" value="P:renal water transport"/>
    <property type="evidence" value="ECO:0007669"/>
    <property type="project" value="TreeGrafter"/>
</dbReference>
<keyword evidence="5 9" id="KW-1133">Transmembrane helix</keyword>
<evidence type="ECO:0000256" key="7">
    <source>
        <dbReference type="RuleBase" id="RU000477"/>
    </source>
</evidence>
<dbReference type="GO" id="GO:0008519">
    <property type="term" value="F:ammonium channel activity"/>
    <property type="evidence" value="ECO:0007669"/>
    <property type="project" value="TreeGrafter"/>
</dbReference>
<reference evidence="10" key="2">
    <citation type="submission" date="2025-08" db="UniProtKB">
        <authorList>
            <consortium name="Ensembl"/>
        </authorList>
    </citation>
    <scope>IDENTIFICATION</scope>
</reference>
<dbReference type="PANTHER" id="PTHR19139:SF161">
    <property type="entry name" value="AQUAPORIN-1"/>
    <property type="match status" value="1"/>
</dbReference>
<dbReference type="AlphaFoldDB" id="A0A668A843"/>
<keyword evidence="3 7" id="KW-0813">Transport</keyword>
<evidence type="ECO:0000313" key="11">
    <source>
        <dbReference type="Proteomes" id="UP000472263"/>
    </source>
</evidence>
<evidence type="ECO:0000256" key="2">
    <source>
        <dbReference type="ARBA" id="ARBA00006175"/>
    </source>
</evidence>
<dbReference type="InterPro" id="IPR000425">
    <property type="entry name" value="MIP"/>
</dbReference>